<dbReference type="Proteomes" id="UP001266305">
    <property type="component" value="Unassembled WGS sequence"/>
</dbReference>
<evidence type="ECO:0000313" key="3">
    <source>
        <dbReference type="Proteomes" id="UP001266305"/>
    </source>
</evidence>
<organism evidence="2 3">
    <name type="scientific">Saguinus oedipus</name>
    <name type="common">Cotton-top tamarin</name>
    <name type="synonym">Oedipomidas oedipus</name>
    <dbReference type="NCBI Taxonomy" id="9490"/>
    <lineage>
        <taxon>Eukaryota</taxon>
        <taxon>Metazoa</taxon>
        <taxon>Chordata</taxon>
        <taxon>Craniata</taxon>
        <taxon>Vertebrata</taxon>
        <taxon>Euteleostomi</taxon>
        <taxon>Mammalia</taxon>
        <taxon>Eutheria</taxon>
        <taxon>Euarchontoglires</taxon>
        <taxon>Primates</taxon>
        <taxon>Haplorrhini</taxon>
        <taxon>Platyrrhini</taxon>
        <taxon>Cebidae</taxon>
        <taxon>Callitrichinae</taxon>
        <taxon>Saguinus</taxon>
    </lineage>
</organism>
<proteinExistence type="predicted"/>
<feature type="non-terminal residue" evidence="2">
    <location>
        <position position="52"/>
    </location>
</feature>
<comment type="caution">
    <text evidence="2">The sequence shown here is derived from an EMBL/GenBank/DDBJ whole genome shotgun (WGS) entry which is preliminary data.</text>
</comment>
<dbReference type="EMBL" id="JASSZA010000020">
    <property type="protein sequence ID" value="KAK2086352.1"/>
    <property type="molecule type" value="Genomic_DNA"/>
</dbReference>
<gene>
    <name evidence="2" type="ORF">P7K49_035777</name>
</gene>
<feature type="region of interest" description="Disordered" evidence="1">
    <location>
        <begin position="1"/>
        <end position="52"/>
    </location>
</feature>
<protein>
    <submittedName>
        <fullName evidence="2">Uncharacterized protein</fullName>
    </submittedName>
</protein>
<evidence type="ECO:0000256" key="1">
    <source>
        <dbReference type="SAM" id="MobiDB-lite"/>
    </source>
</evidence>
<reference evidence="2 3" key="1">
    <citation type="submission" date="2023-05" db="EMBL/GenBank/DDBJ databases">
        <title>B98-5 Cell Line De Novo Hybrid Assembly: An Optical Mapping Approach.</title>
        <authorList>
            <person name="Kananen K."/>
            <person name="Auerbach J.A."/>
            <person name="Kautto E."/>
            <person name="Blachly J.S."/>
        </authorList>
    </citation>
    <scope>NUCLEOTIDE SEQUENCE [LARGE SCALE GENOMIC DNA]</scope>
    <source>
        <strain evidence="2">B95-8</strain>
        <tissue evidence="2">Cell line</tissue>
    </source>
</reference>
<keyword evidence="3" id="KW-1185">Reference proteome</keyword>
<sequence>LLEPKEFRVSVSRTSHPAAPCPSQNRWFPLPSAEPPRGDEPGTVAPPSASAG</sequence>
<name>A0ABQ9TNK1_SAGOE</name>
<evidence type="ECO:0000313" key="2">
    <source>
        <dbReference type="EMBL" id="KAK2086352.1"/>
    </source>
</evidence>
<feature type="non-terminal residue" evidence="2">
    <location>
        <position position="1"/>
    </location>
</feature>
<accession>A0ABQ9TNK1</accession>